<dbReference type="Proteomes" id="UP000823635">
    <property type="component" value="Unassembled WGS sequence"/>
</dbReference>
<evidence type="ECO:0000256" key="3">
    <source>
        <dbReference type="ARBA" id="ARBA00022729"/>
    </source>
</evidence>
<evidence type="ECO:0000259" key="7">
    <source>
        <dbReference type="Pfam" id="PF01103"/>
    </source>
</evidence>
<feature type="signal peptide" evidence="6">
    <location>
        <begin position="1"/>
        <end position="19"/>
    </location>
</feature>
<dbReference type="AlphaFoldDB" id="A0A9D9DP55"/>
<evidence type="ECO:0000313" key="8">
    <source>
        <dbReference type="EMBL" id="MBO8429640.1"/>
    </source>
</evidence>
<evidence type="ECO:0000256" key="1">
    <source>
        <dbReference type="ARBA" id="ARBA00004370"/>
    </source>
</evidence>
<reference evidence="8" key="2">
    <citation type="journal article" date="2021" name="PeerJ">
        <title>Extensive microbial diversity within the chicken gut microbiome revealed by metagenomics and culture.</title>
        <authorList>
            <person name="Gilroy R."/>
            <person name="Ravi A."/>
            <person name="Getino M."/>
            <person name="Pursley I."/>
            <person name="Horton D.L."/>
            <person name="Alikhan N.F."/>
            <person name="Baker D."/>
            <person name="Gharbi K."/>
            <person name="Hall N."/>
            <person name="Watson M."/>
            <person name="Adriaenssens E.M."/>
            <person name="Foster-Nyarko E."/>
            <person name="Jarju S."/>
            <person name="Secka A."/>
            <person name="Antonio M."/>
            <person name="Oren A."/>
            <person name="Chaudhuri R.R."/>
            <person name="La Ragione R."/>
            <person name="Hildebrand F."/>
            <person name="Pallen M.J."/>
        </authorList>
    </citation>
    <scope>NUCLEOTIDE SEQUENCE</scope>
    <source>
        <strain evidence="8">15467</strain>
    </source>
</reference>
<sequence>MVKPAPFNLILLLTTMLCAVSCSTTRIIPEGESRLVSNKVIVTNSKSYNSHDLQPYIKQKPNTSFIFGWNPFISIYNWSDGEGSGWDRFVEKVGQKPVVLDTTMIESSMENMLNHLTYNGYYNSSVADSIVTDRRKSTVYYNVTLGERYLIDSVCYNIPNSEIRELFLADTSNSTIKKGVILSENILEAETKRLADYFNNLGYYTFSKNNVFFSADTIGRNGTALLELNILDYSRNEGEPRGEKLKRYRFGDVYISSDKSSFNLFNIRRGADSVSSGTVTDTARFKNVNIIFNGKSVINRMLMNRMNLIRKDSLYSAKTVSNTYNRYSNLGIFSGVNIQLQEVDSNIVKTDIKLTSSALQGYKVNLEMSSNSSGLLGISPAISYFHKNLLRGGEIFSLSFMGDFQFKFNDEVRSTEFGVSTSLSIPNFIFFPDDWFKSVNIPRTEFSLSYNYQDRPEYERNIISASFGYAWSSRERLFLRVNPIQVSIVKLFNLSDSFYESLEDPFLKNSYQDHFNLGFVTNLYYTTDASANPEKSYFYLRWQNDVAGNFLSLFNGAFKSDSDGNKLIWNSPYSQYFRTELTAVYTYRFGRQNNQALAFRLLAGYGRGYGNSISLPFEKLFWAGGAYSLRAWQARGVGPGDSPVDNSFSILNQTGDVRFEANAEYRFPLFWSFEGAAFLDVGNVWNRMDFDDFYRHLAANWGFGLRLNLGFALLRLDCGLKIYDPAAHLWSGPSRWFKKDNYGIQFGVGYPF</sequence>
<gene>
    <name evidence="8" type="ORF">IAC68_06905</name>
</gene>
<keyword evidence="2" id="KW-0812">Transmembrane</keyword>
<reference evidence="8" key="1">
    <citation type="submission" date="2020-10" db="EMBL/GenBank/DDBJ databases">
        <authorList>
            <person name="Gilroy R."/>
        </authorList>
    </citation>
    <scope>NUCLEOTIDE SEQUENCE</scope>
    <source>
        <strain evidence="8">15467</strain>
    </source>
</reference>
<dbReference type="InterPro" id="IPR039910">
    <property type="entry name" value="D15-like"/>
</dbReference>
<name>A0A9D9DP55_9BACT</name>
<dbReference type="Pfam" id="PF01103">
    <property type="entry name" value="Omp85"/>
    <property type="match status" value="1"/>
</dbReference>
<dbReference type="EMBL" id="JADINB010000145">
    <property type="protein sequence ID" value="MBO8429640.1"/>
    <property type="molecule type" value="Genomic_DNA"/>
</dbReference>
<comment type="caution">
    <text evidence="8">The sequence shown here is derived from an EMBL/GenBank/DDBJ whole genome shotgun (WGS) entry which is preliminary data.</text>
</comment>
<evidence type="ECO:0000256" key="4">
    <source>
        <dbReference type="ARBA" id="ARBA00023136"/>
    </source>
</evidence>
<dbReference type="InterPro" id="IPR000184">
    <property type="entry name" value="Bac_surfAg_D15"/>
</dbReference>
<evidence type="ECO:0000313" key="9">
    <source>
        <dbReference type="Proteomes" id="UP000823635"/>
    </source>
</evidence>
<keyword evidence="5" id="KW-0998">Cell outer membrane</keyword>
<dbReference type="PANTHER" id="PTHR12815">
    <property type="entry name" value="SORTING AND ASSEMBLY MACHINERY SAMM50 PROTEIN FAMILY MEMBER"/>
    <property type="match status" value="1"/>
</dbReference>
<proteinExistence type="predicted"/>
<protein>
    <submittedName>
        <fullName evidence="8">BamA/TamA family outer membrane protein</fullName>
    </submittedName>
</protein>
<evidence type="ECO:0000256" key="5">
    <source>
        <dbReference type="ARBA" id="ARBA00023237"/>
    </source>
</evidence>
<evidence type="ECO:0000256" key="2">
    <source>
        <dbReference type="ARBA" id="ARBA00022692"/>
    </source>
</evidence>
<dbReference type="PANTHER" id="PTHR12815:SF47">
    <property type="entry name" value="TRANSLOCATION AND ASSEMBLY MODULE SUBUNIT TAMA"/>
    <property type="match status" value="1"/>
</dbReference>
<dbReference type="Gene3D" id="2.40.160.50">
    <property type="entry name" value="membrane protein fhac: a member of the omp85/tpsb transporter family"/>
    <property type="match status" value="1"/>
</dbReference>
<organism evidence="8 9">
    <name type="scientific">Candidatus Egerieousia excrementavium</name>
    <dbReference type="NCBI Taxonomy" id="2840778"/>
    <lineage>
        <taxon>Bacteria</taxon>
        <taxon>Pseudomonadati</taxon>
        <taxon>Bacteroidota</taxon>
        <taxon>Bacteroidia</taxon>
        <taxon>Bacteroidales</taxon>
        <taxon>Candidatus Egerieousia</taxon>
    </lineage>
</organism>
<keyword evidence="3 6" id="KW-0732">Signal</keyword>
<accession>A0A9D9DP55</accession>
<keyword evidence="4" id="KW-0472">Membrane</keyword>
<dbReference type="GO" id="GO:0019867">
    <property type="term" value="C:outer membrane"/>
    <property type="evidence" value="ECO:0007669"/>
    <property type="project" value="InterPro"/>
</dbReference>
<comment type="subcellular location">
    <subcellularLocation>
        <location evidence="1">Membrane</location>
    </subcellularLocation>
</comment>
<evidence type="ECO:0000256" key="6">
    <source>
        <dbReference type="SAM" id="SignalP"/>
    </source>
</evidence>
<feature type="chain" id="PRO_5039140504" evidence="6">
    <location>
        <begin position="20"/>
        <end position="752"/>
    </location>
</feature>
<feature type="domain" description="Bacterial surface antigen (D15)" evidence="7">
    <location>
        <begin position="412"/>
        <end position="752"/>
    </location>
</feature>